<dbReference type="Pfam" id="PF00892">
    <property type="entry name" value="EamA"/>
    <property type="match status" value="2"/>
</dbReference>
<feature type="transmembrane region" description="Helical" evidence="1">
    <location>
        <begin position="163"/>
        <end position="181"/>
    </location>
</feature>
<feature type="transmembrane region" description="Helical" evidence="1">
    <location>
        <begin position="225"/>
        <end position="247"/>
    </location>
</feature>
<feature type="domain" description="EamA" evidence="2">
    <location>
        <begin position="164"/>
        <end position="297"/>
    </location>
</feature>
<evidence type="ECO:0000259" key="2">
    <source>
        <dbReference type="Pfam" id="PF00892"/>
    </source>
</evidence>
<evidence type="ECO:0000313" key="3">
    <source>
        <dbReference type="EMBL" id="HGQ36092.1"/>
    </source>
</evidence>
<feature type="transmembrane region" description="Helical" evidence="1">
    <location>
        <begin position="133"/>
        <end position="151"/>
    </location>
</feature>
<feature type="transmembrane region" description="Helical" evidence="1">
    <location>
        <begin position="14"/>
        <end position="35"/>
    </location>
</feature>
<name>A0A7C4JLW5_9CREN</name>
<sequence>MRIFKLINNNSRKVILHGVFFIVAAMSIGLASILVKLSSASAIACAFWRLFFSSLLISIICLITKSNIINIFKVLDGAKIALVFAAGFSLAFHFILWMESLFRIPIAISVTIVVAYPLHLALVEIIFEKERKIITPLAGLLLGFLGIVILFREAYVYAKLDALGVAQSFIASILAAMYFYIGRLLRKTINLYLYSFQVYAVASIIVFLHSSIVGEDVFMYLPKSWIWFLLLAIIPMLGGHTVMNYLLKFYRSSSVTSIALAEPAIASILAAILFREVIEMLHIVCLAIIMLGIALSLLPEFKNR</sequence>
<evidence type="ECO:0000313" key="4">
    <source>
        <dbReference type="EMBL" id="HGQ64973.1"/>
    </source>
</evidence>
<feature type="transmembrane region" description="Helical" evidence="1">
    <location>
        <begin position="193"/>
        <end position="213"/>
    </location>
</feature>
<dbReference type="PANTHER" id="PTHR22911:SF76">
    <property type="entry name" value="EAMA DOMAIN-CONTAINING PROTEIN"/>
    <property type="match status" value="1"/>
</dbReference>
<evidence type="ECO:0000256" key="1">
    <source>
        <dbReference type="SAM" id="Phobius"/>
    </source>
</evidence>
<feature type="domain" description="EamA" evidence="2">
    <location>
        <begin position="20"/>
        <end position="151"/>
    </location>
</feature>
<dbReference type="AlphaFoldDB" id="A0A7C4JLW5"/>
<feature type="transmembrane region" description="Helical" evidence="1">
    <location>
        <begin position="47"/>
        <end position="68"/>
    </location>
</feature>
<dbReference type="InterPro" id="IPR000620">
    <property type="entry name" value="EamA_dom"/>
</dbReference>
<gene>
    <name evidence="4" type="ORF">ENU08_06995</name>
    <name evidence="3" type="ORF">ENU41_05375</name>
</gene>
<comment type="caution">
    <text evidence="4">The sequence shown here is derived from an EMBL/GenBank/DDBJ whole genome shotgun (WGS) entry which is preliminary data.</text>
</comment>
<dbReference type="InterPro" id="IPR037185">
    <property type="entry name" value="EmrE-like"/>
</dbReference>
<keyword evidence="1" id="KW-1133">Transmembrane helix</keyword>
<protein>
    <submittedName>
        <fullName evidence="4">DMT family transporter</fullName>
    </submittedName>
</protein>
<proteinExistence type="predicted"/>
<accession>A0A7C4JLW5</accession>
<feature type="transmembrane region" description="Helical" evidence="1">
    <location>
        <begin position="254"/>
        <end position="274"/>
    </location>
</feature>
<dbReference type="EMBL" id="DTBD01000064">
    <property type="protein sequence ID" value="HGQ64973.1"/>
    <property type="molecule type" value="Genomic_DNA"/>
</dbReference>
<reference evidence="4" key="1">
    <citation type="journal article" date="2020" name="mSystems">
        <title>Genome- and Community-Level Interaction Insights into Carbon Utilization and Element Cycling Functions of Hydrothermarchaeota in Hydrothermal Sediment.</title>
        <authorList>
            <person name="Zhou Z."/>
            <person name="Liu Y."/>
            <person name="Xu W."/>
            <person name="Pan J."/>
            <person name="Luo Z.H."/>
            <person name="Li M."/>
        </authorList>
    </citation>
    <scope>NUCLEOTIDE SEQUENCE [LARGE SCALE GENOMIC DNA]</scope>
    <source>
        <strain evidence="4">SpSt-637</strain>
        <strain evidence="3">SpSt-667</strain>
    </source>
</reference>
<keyword evidence="1" id="KW-0812">Transmembrane</keyword>
<feature type="transmembrane region" description="Helical" evidence="1">
    <location>
        <begin position="104"/>
        <end position="126"/>
    </location>
</feature>
<feature type="transmembrane region" description="Helical" evidence="1">
    <location>
        <begin position="80"/>
        <end position="98"/>
    </location>
</feature>
<organism evidence="4">
    <name type="scientific">Ignisphaera aggregans</name>
    <dbReference type="NCBI Taxonomy" id="334771"/>
    <lineage>
        <taxon>Archaea</taxon>
        <taxon>Thermoproteota</taxon>
        <taxon>Thermoprotei</taxon>
        <taxon>Desulfurococcales</taxon>
        <taxon>Desulfurococcaceae</taxon>
        <taxon>Ignisphaera</taxon>
    </lineage>
</organism>
<dbReference type="PANTHER" id="PTHR22911">
    <property type="entry name" value="ACYL-MALONYL CONDENSING ENZYME-RELATED"/>
    <property type="match status" value="1"/>
</dbReference>
<feature type="transmembrane region" description="Helical" evidence="1">
    <location>
        <begin position="280"/>
        <end position="298"/>
    </location>
</feature>
<dbReference type="EMBL" id="DTCK01000034">
    <property type="protein sequence ID" value="HGQ36092.1"/>
    <property type="molecule type" value="Genomic_DNA"/>
</dbReference>
<dbReference type="GO" id="GO:0016020">
    <property type="term" value="C:membrane"/>
    <property type="evidence" value="ECO:0007669"/>
    <property type="project" value="InterPro"/>
</dbReference>
<dbReference type="SUPFAM" id="SSF103481">
    <property type="entry name" value="Multidrug resistance efflux transporter EmrE"/>
    <property type="match status" value="2"/>
</dbReference>
<keyword evidence="1" id="KW-0472">Membrane</keyword>